<reference evidence="2" key="1">
    <citation type="submission" date="2020-12" db="EMBL/GenBank/DDBJ databases">
        <title>Metabolic potential, ecology and presence of endohyphal bacteria is reflected in genomic diversity of Mucoromycotina.</title>
        <authorList>
            <person name="Muszewska A."/>
            <person name="Okrasinska A."/>
            <person name="Steczkiewicz K."/>
            <person name="Drgas O."/>
            <person name="Orlowska M."/>
            <person name="Perlinska-Lenart U."/>
            <person name="Aleksandrzak-Piekarczyk T."/>
            <person name="Szatraj K."/>
            <person name="Zielenkiewicz U."/>
            <person name="Pilsyk S."/>
            <person name="Malc E."/>
            <person name="Mieczkowski P."/>
            <person name="Kruszewska J.S."/>
            <person name="Biernat P."/>
            <person name="Pawlowska J."/>
        </authorList>
    </citation>
    <scope>NUCLEOTIDE SEQUENCE</scope>
    <source>
        <strain evidence="2">WA0000051536</strain>
    </source>
</reference>
<dbReference type="PANTHER" id="PTHR33558:SF1">
    <property type="entry name" value="GLUTAREDOXIN-LIKE PROTEIN C5ORF63 HOMOLOG"/>
    <property type="match status" value="1"/>
</dbReference>
<dbReference type="InterPro" id="IPR052565">
    <property type="entry name" value="Glutaredoxin-like_YDR286C"/>
</dbReference>
<dbReference type="InterPro" id="IPR036249">
    <property type="entry name" value="Thioredoxin-like_sf"/>
</dbReference>
<protein>
    <recommendedName>
        <fullName evidence="1">Glutaredoxin-like protein</fullName>
    </recommendedName>
</protein>
<dbReference type="Gene3D" id="3.40.30.10">
    <property type="entry name" value="Glutaredoxin"/>
    <property type="match status" value="1"/>
</dbReference>
<evidence type="ECO:0000313" key="3">
    <source>
        <dbReference type="Proteomes" id="UP000612746"/>
    </source>
</evidence>
<dbReference type="AlphaFoldDB" id="A0A8H7PY94"/>
<dbReference type="Proteomes" id="UP000612746">
    <property type="component" value="Unassembled WGS sequence"/>
</dbReference>
<dbReference type="Pfam" id="PF05768">
    <property type="entry name" value="Glrx-like"/>
    <property type="match status" value="1"/>
</dbReference>
<comment type="caution">
    <text evidence="2">The sequence shown here is derived from an EMBL/GenBank/DDBJ whole genome shotgun (WGS) entry which is preliminary data.</text>
</comment>
<evidence type="ECO:0000313" key="2">
    <source>
        <dbReference type="EMBL" id="KAG2182879.1"/>
    </source>
</evidence>
<accession>A0A8H7PY94</accession>
<comment type="similarity">
    <text evidence="1">Belongs to the glutaredoxin family.</text>
</comment>
<evidence type="ECO:0000256" key="1">
    <source>
        <dbReference type="RuleBase" id="RU363082"/>
    </source>
</evidence>
<keyword evidence="1" id="KW-0249">Electron transport</keyword>
<keyword evidence="3" id="KW-1185">Reference proteome</keyword>
<keyword evidence="1" id="KW-0813">Transport</keyword>
<proteinExistence type="inferred from homology"/>
<organism evidence="2 3">
    <name type="scientific">Umbelopsis vinacea</name>
    <dbReference type="NCBI Taxonomy" id="44442"/>
    <lineage>
        <taxon>Eukaryota</taxon>
        <taxon>Fungi</taxon>
        <taxon>Fungi incertae sedis</taxon>
        <taxon>Mucoromycota</taxon>
        <taxon>Mucoromycotina</taxon>
        <taxon>Umbelopsidomycetes</taxon>
        <taxon>Umbelopsidales</taxon>
        <taxon>Umbelopsidaceae</taxon>
        <taxon>Umbelopsis</taxon>
    </lineage>
</organism>
<dbReference type="InterPro" id="IPR008554">
    <property type="entry name" value="Glutaredoxin-like"/>
</dbReference>
<name>A0A8H7PY94_9FUNG</name>
<gene>
    <name evidence="2" type="ORF">INT44_005860</name>
</gene>
<dbReference type="OrthoDB" id="429967at2759"/>
<sequence length="97" mass="11320">MAARQIILTLFHTERCGLCDNAKEALLRVQKTVPFTLKELNLNKPECPKELAERYVFDTPVVHLNDKFLLQHRVDEQKLKQVLEDYQKTGKQPTPFV</sequence>
<dbReference type="SUPFAM" id="SSF52833">
    <property type="entry name" value="Thioredoxin-like"/>
    <property type="match status" value="1"/>
</dbReference>
<dbReference type="EMBL" id="JAEPRA010000007">
    <property type="protein sequence ID" value="KAG2182879.1"/>
    <property type="molecule type" value="Genomic_DNA"/>
</dbReference>
<dbReference type="PANTHER" id="PTHR33558">
    <property type="entry name" value="GLUTAREDOXIN-LIKE PROTEIN C5ORF63 HOMOLOG"/>
    <property type="match status" value="1"/>
</dbReference>